<name>A0A9P1FT55_9DINO</name>
<keyword evidence="5" id="KW-1185">Reference proteome</keyword>
<feature type="compositionally biased region" description="Basic residues" evidence="1">
    <location>
        <begin position="160"/>
        <end position="170"/>
    </location>
</feature>
<dbReference type="AlphaFoldDB" id="A0A9P1FT55"/>
<organism evidence="2">
    <name type="scientific">Cladocopium goreaui</name>
    <dbReference type="NCBI Taxonomy" id="2562237"/>
    <lineage>
        <taxon>Eukaryota</taxon>
        <taxon>Sar</taxon>
        <taxon>Alveolata</taxon>
        <taxon>Dinophyceae</taxon>
        <taxon>Suessiales</taxon>
        <taxon>Symbiodiniaceae</taxon>
        <taxon>Cladocopium</taxon>
    </lineage>
</organism>
<dbReference type="EMBL" id="CAMXCT010000992">
    <property type="protein sequence ID" value="CAI3985462.1"/>
    <property type="molecule type" value="Genomic_DNA"/>
</dbReference>
<dbReference type="EMBL" id="CAMXCT020000992">
    <property type="protein sequence ID" value="CAL1138837.1"/>
    <property type="molecule type" value="Genomic_DNA"/>
</dbReference>
<reference evidence="2" key="1">
    <citation type="submission" date="2022-10" db="EMBL/GenBank/DDBJ databases">
        <authorList>
            <person name="Chen Y."/>
            <person name="Dougan E. K."/>
            <person name="Chan C."/>
            <person name="Rhodes N."/>
            <person name="Thang M."/>
        </authorList>
    </citation>
    <scope>NUCLEOTIDE SEQUENCE</scope>
</reference>
<evidence type="ECO:0000313" key="5">
    <source>
        <dbReference type="Proteomes" id="UP001152797"/>
    </source>
</evidence>
<feature type="region of interest" description="Disordered" evidence="1">
    <location>
        <begin position="203"/>
        <end position="223"/>
    </location>
</feature>
<feature type="region of interest" description="Disordered" evidence="1">
    <location>
        <begin position="94"/>
        <end position="188"/>
    </location>
</feature>
<protein>
    <submittedName>
        <fullName evidence="4">HMG box domain-containing protein</fullName>
    </submittedName>
</protein>
<feature type="region of interest" description="Disordered" evidence="1">
    <location>
        <begin position="255"/>
        <end position="278"/>
    </location>
</feature>
<feature type="compositionally biased region" description="Basic and acidic residues" evidence="1">
    <location>
        <begin position="255"/>
        <end position="266"/>
    </location>
</feature>
<accession>A0A9P1FT55</accession>
<evidence type="ECO:0000313" key="2">
    <source>
        <dbReference type="EMBL" id="CAI3985462.1"/>
    </source>
</evidence>
<feature type="compositionally biased region" description="Low complexity" evidence="1">
    <location>
        <begin position="133"/>
        <end position="159"/>
    </location>
</feature>
<reference evidence="3" key="2">
    <citation type="submission" date="2024-04" db="EMBL/GenBank/DDBJ databases">
        <authorList>
            <person name="Chen Y."/>
            <person name="Shah S."/>
            <person name="Dougan E. K."/>
            <person name="Thang M."/>
            <person name="Chan C."/>
        </authorList>
    </citation>
    <scope>NUCLEOTIDE SEQUENCE [LARGE SCALE GENOMIC DNA]</scope>
</reference>
<evidence type="ECO:0000313" key="3">
    <source>
        <dbReference type="EMBL" id="CAL1138837.1"/>
    </source>
</evidence>
<evidence type="ECO:0000313" key="4">
    <source>
        <dbReference type="EMBL" id="CAL4772774.1"/>
    </source>
</evidence>
<evidence type="ECO:0000256" key="1">
    <source>
        <dbReference type="SAM" id="MobiDB-lite"/>
    </source>
</evidence>
<dbReference type="Proteomes" id="UP001152797">
    <property type="component" value="Unassembled WGS sequence"/>
</dbReference>
<comment type="caution">
    <text evidence="2">The sequence shown here is derived from an EMBL/GenBank/DDBJ whole genome shotgun (WGS) entry which is preliminary data.</text>
</comment>
<dbReference type="EMBL" id="CAMXCT030000992">
    <property type="protein sequence ID" value="CAL4772774.1"/>
    <property type="molecule type" value="Genomic_DNA"/>
</dbReference>
<sequence length="322" mass="35191">MASRAFRNGSDLYQEATVSEDAIGPLQAPEEKCTEIITRSYNPDRKFWQQVPKLPDEKPPKIPKEEIKIDILALRAKAIARLEKDKVSLTLKGLPATPQTGITKVPSMEGDEKQDDIEPKVSGKSSGRGRGKGPSVPGFEDPPVAAAAHPEETTAAQPKAKAKAKAKGARAARNTKGTFAGRRPPSNPQKLAVFLKMKELYHETKSKPIPGDRKRKGKGASETQGEYWGFMQQKMAELAKQGVQGGERMKLAAKAWKERPGNEGKSKASAKASAEVPKPTEGTKWILFHGTTEPVRLDMLTSDQELMLENGTPHVYVEAPEH</sequence>
<proteinExistence type="predicted"/>
<gene>
    <name evidence="2" type="ORF">C1SCF055_LOCUS12906</name>
</gene>
<feature type="compositionally biased region" description="Basic and acidic residues" evidence="1">
    <location>
        <begin position="203"/>
        <end position="212"/>
    </location>
</feature>